<feature type="transmembrane region" description="Helical" evidence="3">
    <location>
        <begin position="267"/>
        <end position="288"/>
    </location>
</feature>
<dbReference type="InterPro" id="IPR038729">
    <property type="entry name" value="Rad50/SbcC_AAA"/>
</dbReference>
<dbReference type="SUPFAM" id="SSF52540">
    <property type="entry name" value="P-loop containing nucleoside triphosphate hydrolases"/>
    <property type="match status" value="1"/>
</dbReference>
<keyword evidence="1" id="KW-0175">Coiled coil</keyword>
<dbReference type="InterPro" id="IPR027417">
    <property type="entry name" value="P-loop_NTPase"/>
</dbReference>
<reference evidence="5" key="1">
    <citation type="submission" date="2020-08" db="EMBL/GenBank/DDBJ databases">
        <title>Genome public.</title>
        <authorList>
            <person name="Liu C."/>
            <person name="Sun Q."/>
        </authorList>
    </citation>
    <scope>NUCLEOTIDE SEQUENCE</scope>
    <source>
        <strain evidence="5">NSJ-55</strain>
    </source>
</reference>
<dbReference type="Proteomes" id="UP000652477">
    <property type="component" value="Unassembled WGS sequence"/>
</dbReference>
<dbReference type="EMBL" id="JACOPF010000003">
    <property type="protein sequence ID" value="MBC5689892.1"/>
    <property type="molecule type" value="Genomic_DNA"/>
</dbReference>
<dbReference type="GO" id="GO:0016887">
    <property type="term" value="F:ATP hydrolysis activity"/>
    <property type="evidence" value="ECO:0007669"/>
    <property type="project" value="InterPro"/>
</dbReference>
<feature type="transmembrane region" description="Helical" evidence="3">
    <location>
        <begin position="300"/>
        <end position="320"/>
    </location>
</feature>
<dbReference type="Gene3D" id="3.40.50.300">
    <property type="entry name" value="P-loop containing nucleotide triphosphate hydrolases"/>
    <property type="match status" value="2"/>
</dbReference>
<feature type="domain" description="Rad50/SbcC-type AAA" evidence="4">
    <location>
        <begin position="6"/>
        <end position="253"/>
    </location>
</feature>
<dbReference type="GO" id="GO:0006302">
    <property type="term" value="P:double-strand break repair"/>
    <property type="evidence" value="ECO:0007669"/>
    <property type="project" value="InterPro"/>
</dbReference>
<sequence length="547" mass="63604">MIIKEVYIKNFGKFSEQHFQFDTGVHIIYGENEFGKSTLVAFIRAMLFGMERGRGKAAAKDDFSRYEPWDNPNYYAGSMRFSCGGRTFLLERSFDRYTKHASLVCEDDGEELSVKQGDLEMLLGGITPLMFDNTVLVRQMSAKPGQELSDSLKNYAANYYETGGGEVDLQGAMKYLKEKQKDTERQLRLLDEKQENKRGKIRQECSYITQDMERLRQEFEENQQQYSESVREEARLRAQYEKEEKRQEKPKDTEETPGLYEKKSRTFLSAGIVGVLIGIAGIFWGKILARQDWFSGSVPLQLIGYLILAAGLILLCVGIVKRTAERRAFRTWKKQTVRNMKYESTDNEAECRRLAQEIRQAEENKKKQVWQREKLQSEWKEKEVRLENLHEEERESEISEERLLIEEDLKALKMAAETMEAAAKRLGRRTDERINDKASEILGAVTGGRYCRLQMSDNMDISVWDGQRRISLHCLSRGTIEQIYFAIRMASAELLGEEELPVILDDMFVFYDEKRLKSALKWLSDTKKQAIIFTCQRREAEIMEGRI</sequence>
<dbReference type="AlphaFoldDB" id="A0A923LKU1"/>
<organism evidence="5 6">
    <name type="scientific">Mediterraneibacter hominis</name>
    <dbReference type="NCBI Taxonomy" id="2763054"/>
    <lineage>
        <taxon>Bacteria</taxon>
        <taxon>Bacillati</taxon>
        <taxon>Bacillota</taxon>
        <taxon>Clostridia</taxon>
        <taxon>Lachnospirales</taxon>
        <taxon>Lachnospiraceae</taxon>
        <taxon>Mediterraneibacter</taxon>
    </lineage>
</organism>
<evidence type="ECO:0000256" key="1">
    <source>
        <dbReference type="SAM" id="Coils"/>
    </source>
</evidence>
<keyword evidence="3" id="KW-0472">Membrane</keyword>
<gene>
    <name evidence="5" type="ORF">H8S37_13325</name>
</gene>
<accession>A0A923LKU1</accession>
<feature type="region of interest" description="Disordered" evidence="2">
    <location>
        <begin position="239"/>
        <end position="258"/>
    </location>
</feature>
<protein>
    <submittedName>
        <fullName evidence="5">AAA family ATPase</fullName>
    </submittedName>
</protein>
<evidence type="ECO:0000256" key="2">
    <source>
        <dbReference type="SAM" id="MobiDB-lite"/>
    </source>
</evidence>
<keyword evidence="6" id="KW-1185">Reference proteome</keyword>
<evidence type="ECO:0000256" key="3">
    <source>
        <dbReference type="SAM" id="Phobius"/>
    </source>
</evidence>
<dbReference type="PANTHER" id="PTHR41259:SF1">
    <property type="entry name" value="DOUBLE-STRAND BREAK REPAIR RAD50 ATPASE, PUTATIVE-RELATED"/>
    <property type="match status" value="1"/>
</dbReference>
<name>A0A923LKU1_9FIRM</name>
<feature type="coiled-coil region" evidence="1">
    <location>
        <begin position="344"/>
        <end position="429"/>
    </location>
</feature>
<evidence type="ECO:0000313" key="5">
    <source>
        <dbReference type="EMBL" id="MBC5689892.1"/>
    </source>
</evidence>
<proteinExistence type="predicted"/>
<evidence type="ECO:0000259" key="4">
    <source>
        <dbReference type="Pfam" id="PF13476"/>
    </source>
</evidence>
<dbReference type="PANTHER" id="PTHR41259">
    <property type="entry name" value="DOUBLE-STRAND BREAK REPAIR RAD50 ATPASE, PUTATIVE-RELATED"/>
    <property type="match status" value="1"/>
</dbReference>
<evidence type="ECO:0000313" key="6">
    <source>
        <dbReference type="Proteomes" id="UP000652477"/>
    </source>
</evidence>
<keyword evidence="3" id="KW-1133">Transmembrane helix</keyword>
<keyword evidence="3" id="KW-0812">Transmembrane</keyword>
<comment type="caution">
    <text evidence="5">The sequence shown here is derived from an EMBL/GenBank/DDBJ whole genome shotgun (WGS) entry which is preliminary data.</text>
</comment>
<dbReference type="Pfam" id="PF13476">
    <property type="entry name" value="AAA_23"/>
    <property type="match status" value="1"/>
</dbReference>
<dbReference type="RefSeq" id="WP_186876558.1">
    <property type="nucleotide sequence ID" value="NZ_JACOPF010000003.1"/>
</dbReference>